<keyword evidence="2" id="KW-1185">Reference proteome</keyword>
<sequence length="157" mass="17554">MTTIIETYEVNTRMMKKNSEMLQEILRQVKSLAAHLGTVDEGEINDAGEVMAEQDNPNSMIYQDFLYDKSYISGNKLSKDDIKVYAAILKNPGDTFPNISKWYNSVSSQLVTSFPWKAIAVGFGGKVALAEPVEDHAADDDDLDLFGMKLGRKREIP</sequence>
<dbReference type="Proteomes" id="UP001396334">
    <property type="component" value="Unassembled WGS sequence"/>
</dbReference>
<dbReference type="PROSITE" id="PS00824">
    <property type="entry name" value="EF1BD_1"/>
    <property type="match status" value="1"/>
</dbReference>
<name>A0ABR2T9P0_9ROSI</name>
<dbReference type="InterPro" id="IPR001326">
    <property type="entry name" value="Transl_elong_EF1B_B/D_CS"/>
</dbReference>
<comment type="caution">
    <text evidence="1">The sequence shown here is derived from an EMBL/GenBank/DDBJ whole genome shotgun (WGS) entry which is preliminary data.</text>
</comment>
<protein>
    <submittedName>
        <fullName evidence="1">Uncharacterized protein</fullName>
    </submittedName>
</protein>
<accession>A0ABR2T9P0</accession>
<evidence type="ECO:0000313" key="2">
    <source>
        <dbReference type="Proteomes" id="UP001396334"/>
    </source>
</evidence>
<dbReference type="SUPFAM" id="SSF47616">
    <property type="entry name" value="GST C-terminal domain-like"/>
    <property type="match status" value="1"/>
</dbReference>
<dbReference type="EMBL" id="JBBPBN010000007">
    <property type="protein sequence ID" value="KAK9033909.1"/>
    <property type="molecule type" value="Genomic_DNA"/>
</dbReference>
<reference evidence="1 2" key="1">
    <citation type="journal article" date="2024" name="G3 (Bethesda)">
        <title>Genome assembly of Hibiscus sabdariffa L. provides insights into metabolisms of medicinal natural products.</title>
        <authorList>
            <person name="Kim T."/>
        </authorList>
    </citation>
    <scope>NUCLEOTIDE SEQUENCE [LARGE SCALE GENOMIC DNA]</scope>
    <source>
        <strain evidence="1">TK-2024</strain>
        <tissue evidence="1">Old leaves</tissue>
    </source>
</reference>
<dbReference type="InterPro" id="IPR036282">
    <property type="entry name" value="Glutathione-S-Trfase_C_sf"/>
</dbReference>
<evidence type="ECO:0000313" key="1">
    <source>
        <dbReference type="EMBL" id="KAK9033909.1"/>
    </source>
</evidence>
<organism evidence="1 2">
    <name type="scientific">Hibiscus sabdariffa</name>
    <name type="common">roselle</name>
    <dbReference type="NCBI Taxonomy" id="183260"/>
    <lineage>
        <taxon>Eukaryota</taxon>
        <taxon>Viridiplantae</taxon>
        <taxon>Streptophyta</taxon>
        <taxon>Embryophyta</taxon>
        <taxon>Tracheophyta</taxon>
        <taxon>Spermatophyta</taxon>
        <taxon>Magnoliopsida</taxon>
        <taxon>eudicotyledons</taxon>
        <taxon>Gunneridae</taxon>
        <taxon>Pentapetalae</taxon>
        <taxon>rosids</taxon>
        <taxon>malvids</taxon>
        <taxon>Malvales</taxon>
        <taxon>Malvaceae</taxon>
        <taxon>Malvoideae</taxon>
        <taxon>Hibiscus</taxon>
    </lineage>
</organism>
<gene>
    <name evidence="1" type="ORF">V6N11_050090</name>
</gene>
<proteinExistence type="predicted"/>